<protein>
    <submittedName>
        <fullName evidence="10">Uncharacterized protein</fullName>
    </submittedName>
</protein>
<dbReference type="PANTHER" id="PTHR13803:SF4">
    <property type="entry name" value="SECRETORY 24CD, ISOFORM C"/>
    <property type="match status" value="1"/>
</dbReference>
<dbReference type="PANTHER" id="PTHR13803">
    <property type="entry name" value="SEC24-RELATED PROTEIN"/>
    <property type="match status" value="1"/>
</dbReference>
<feature type="compositionally biased region" description="Polar residues" evidence="4">
    <location>
        <begin position="217"/>
        <end position="230"/>
    </location>
</feature>
<dbReference type="InterPro" id="IPR006900">
    <property type="entry name" value="Sec23/24_helical_dom"/>
</dbReference>
<dbReference type="GO" id="GO:0008270">
    <property type="term" value="F:zinc ion binding"/>
    <property type="evidence" value="ECO:0007669"/>
    <property type="project" value="InterPro"/>
</dbReference>
<dbReference type="InterPro" id="IPR012990">
    <property type="entry name" value="Beta-sandwich_Sec23_24"/>
</dbReference>
<evidence type="ECO:0000256" key="3">
    <source>
        <dbReference type="ARBA" id="ARBA00022927"/>
    </source>
</evidence>
<evidence type="ECO:0000259" key="6">
    <source>
        <dbReference type="Pfam" id="PF04810"/>
    </source>
</evidence>
<evidence type="ECO:0000256" key="2">
    <source>
        <dbReference type="ARBA" id="ARBA00022448"/>
    </source>
</evidence>
<feature type="compositionally biased region" description="Low complexity" evidence="4">
    <location>
        <begin position="196"/>
        <end position="210"/>
    </location>
</feature>
<name>A0A2Z6QX42_9GLOM</name>
<evidence type="ECO:0000259" key="5">
    <source>
        <dbReference type="Pfam" id="PF00626"/>
    </source>
</evidence>
<dbReference type="InterPro" id="IPR007123">
    <property type="entry name" value="Gelsolin-like_dom"/>
</dbReference>
<dbReference type="Pfam" id="PF04811">
    <property type="entry name" value="Sec23_trunk"/>
    <property type="match status" value="1"/>
</dbReference>
<evidence type="ECO:0000259" key="8">
    <source>
        <dbReference type="Pfam" id="PF04815"/>
    </source>
</evidence>
<dbReference type="InterPro" id="IPR036180">
    <property type="entry name" value="Gelsolin-like_dom_sf"/>
</dbReference>
<evidence type="ECO:0000259" key="7">
    <source>
        <dbReference type="Pfam" id="PF04811"/>
    </source>
</evidence>
<dbReference type="GO" id="GO:0070971">
    <property type="term" value="C:endoplasmic reticulum exit site"/>
    <property type="evidence" value="ECO:0007669"/>
    <property type="project" value="TreeGrafter"/>
</dbReference>
<feature type="domain" description="Sec23/Sec24 beta-sandwich" evidence="9">
    <location>
        <begin position="684"/>
        <end position="768"/>
    </location>
</feature>
<proteinExistence type="inferred from homology"/>
<evidence type="ECO:0000313" key="11">
    <source>
        <dbReference type="Proteomes" id="UP000247702"/>
    </source>
</evidence>
<dbReference type="Gene3D" id="2.60.40.1670">
    <property type="entry name" value="beta-sandwich domain of Sec23/24"/>
    <property type="match status" value="1"/>
</dbReference>
<dbReference type="Pfam" id="PF04810">
    <property type="entry name" value="zf-Sec23_Sec24"/>
    <property type="match status" value="1"/>
</dbReference>
<feature type="domain" description="Sec23/Sec24 trunk" evidence="7">
    <location>
        <begin position="441"/>
        <end position="678"/>
    </location>
</feature>
<feature type="domain" description="Zinc finger Sec23/Sec24-type" evidence="6">
    <location>
        <begin position="366"/>
        <end position="404"/>
    </location>
</feature>
<evidence type="ECO:0000256" key="1">
    <source>
        <dbReference type="ARBA" id="ARBA00008334"/>
    </source>
</evidence>
<dbReference type="Pfam" id="PF00626">
    <property type="entry name" value="Gelsolin"/>
    <property type="match status" value="1"/>
</dbReference>
<dbReference type="SUPFAM" id="SSF81811">
    <property type="entry name" value="Helical domain of Sec23/24"/>
    <property type="match status" value="1"/>
</dbReference>
<dbReference type="InterPro" id="IPR036175">
    <property type="entry name" value="Sec23/24_helical_dom_sf"/>
</dbReference>
<organism evidence="10 11">
    <name type="scientific">Rhizophagus clarus</name>
    <dbReference type="NCBI Taxonomy" id="94130"/>
    <lineage>
        <taxon>Eukaryota</taxon>
        <taxon>Fungi</taxon>
        <taxon>Fungi incertae sedis</taxon>
        <taxon>Mucoromycota</taxon>
        <taxon>Glomeromycotina</taxon>
        <taxon>Glomeromycetes</taxon>
        <taxon>Glomerales</taxon>
        <taxon>Glomeraceae</taxon>
        <taxon>Rhizophagus</taxon>
    </lineage>
</organism>
<dbReference type="GO" id="GO:0090110">
    <property type="term" value="P:COPII-coated vesicle cargo loading"/>
    <property type="evidence" value="ECO:0007669"/>
    <property type="project" value="TreeGrafter"/>
</dbReference>
<dbReference type="InterPro" id="IPR029006">
    <property type="entry name" value="ADF-H/Gelsolin-like_dom_sf"/>
</dbReference>
<feature type="compositionally biased region" description="Polar residues" evidence="4">
    <location>
        <begin position="100"/>
        <end position="122"/>
    </location>
</feature>
<keyword evidence="3" id="KW-0653">Protein transport</keyword>
<gene>
    <name evidence="10" type="ORF">RclHR1_17220004</name>
</gene>
<dbReference type="Pfam" id="PF08033">
    <property type="entry name" value="Sec23_BS"/>
    <property type="match status" value="1"/>
</dbReference>
<keyword evidence="11" id="KW-1185">Reference proteome</keyword>
<feature type="region of interest" description="Disordered" evidence="4">
    <location>
        <begin position="1"/>
        <end position="278"/>
    </location>
</feature>
<dbReference type="InterPro" id="IPR041742">
    <property type="entry name" value="Sec24-like_trunk_dom"/>
</dbReference>
<feature type="compositionally biased region" description="Low complexity" evidence="4">
    <location>
        <begin position="10"/>
        <end position="23"/>
    </location>
</feature>
<dbReference type="Gene3D" id="3.40.50.410">
    <property type="entry name" value="von Willebrand factor, type A domain"/>
    <property type="match status" value="1"/>
</dbReference>
<accession>A0A2Z6QX42</accession>
<dbReference type="SUPFAM" id="SSF82754">
    <property type="entry name" value="C-terminal, gelsolin-like domain of Sec23/24"/>
    <property type="match status" value="1"/>
</dbReference>
<dbReference type="InterPro" id="IPR050550">
    <property type="entry name" value="SEC23_SEC24_subfamily"/>
</dbReference>
<dbReference type="Gene3D" id="1.20.120.730">
    <property type="entry name" value="Sec23/Sec24 helical domain"/>
    <property type="match status" value="1"/>
</dbReference>
<dbReference type="AlphaFoldDB" id="A0A2Z6QX42"/>
<feature type="compositionally biased region" description="Low complexity" evidence="4">
    <location>
        <begin position="90"/>
        <end position="99"/>
    </location>
</feature>
<dbReference type="GO" id="GO:0030127">
    <property type="term" value="C:COPII vesicle coat"/>
    <property type="evidence" value="ECO:0007669"/>
    <property type="project" value="InterPro"/>
</dbReference>
<evidence type="ECO:0000313" key="10">
    <source>
        <dbReference type="EMBL" id="GBB90319.1"/>
    </source>
</evidence>
<feature type="compositionally biased region" description="Pro residues" evidence="4">
    <location>
        <begin position="234"/>
        <end position="253"/>
    </location>
</feature>
<dbReference type="InterPro" id="IPR006896">
    <property type="entry name" value="Sec23/24_trunk_dom"/>
</dbReference>
<keyword evidence="2" id="KW-0813">Transport</keyword>
<evidence type="ECO:0000256" key="4">
    <source>
        <dbReference type="SAM" id="MobiDB-lite"/>
    </source>
</evidence>
<dbReference type="Gene3D" id="3.40.20.10">
    <property type="entry name" value="Severin"/>
    <property type="match status" value="1"/>
</dbReference>
<feature type="domain" description="Sec23/Sec24 helical" evidence="8">
    <location>
        <begin position="780"/>
        <end position="880"/>
    </location>
</feature>
<sequence>MYAQPPPPNAQQSQQRPSSNSPQPQQPPLAPRLATSAQQNFSGWRHGLNARPPPHMVPGVPPNARPPFVPGQRPPPNAGVPGIRPPAPGSSPIIPSSQPMNNTYSPSVTGTRPQVTSGYNQTIPPPLPGIPQYSQQEPDVVNTLVPQMTGLGINKSDQNTKPANKQNRPKRAHHLGSDLNSSSPNQYPQPPINEIQPVQQQMQQMYSPMVSQPPQPGQHNMQPVLNQPQYMQAPPIPGPQPPQPAQPPQPPTMARPTGPNAPRSRIDPNQIPSPVTVQEQDQELFDERPYMTCSKSNIPLASTDFKAIDEGNSNPRFMRLTLYSIPNTDDLLQTSHLPLGVILQPMAKLRNDEAPIELVDFQENGPVRCRRCKAYINPFVIFVEGGQKFICNMCLFSNEVPPEYFCHLDMNGRRADIDQRPELKYGTVEFAAPEEYWARPPTPLSHVFAIDVSWNAIKSGMLAKCVETIRDILFNNPNSIPPGGKIGIITFDKDVHFYNLQPQLEQAQMLVVSDINDVFVPLNSGFLVDPIESKAVIEGLLESLPTMFAENKAIESVLGAVVEAAHMALNTTGGKLIIFQTSLPTFGPGAIKHREDSKLYNTDKEKSLFGPQDSYYKNLAINCVDSGICIDLFLFPNTYIDIATIGLLSCLTGGEMYYYPNFDVQKDGGKFAFELHQNITREFGYNSLMRIRCSNGLRVEEHFGNFNMRNTTDIELAGIDSDKAFGALLKYDGKLDEKTDAYIQCALLYTTATGQRRVRTHNLSVSVTTLLGNVFRHAEMDTTVNLLAKQAVSNTITKPLRDIRDQITDKCVKILLSYRRHCASSSSPGQLILPEAFKLFPLYALTMLKSKALRGGANLTSDARVYCMRLIKNIGVTESIVFLYPRLIPVHNLSDQVGYPNQYSKVKLPPLIRVSSARLESEGAYLLENGHILIFWIGRQVSSEFINNVFGVDTIEKIDSKLSSLPELENPTSIRIRSIISYLQTQRSKYLRLTIARMQIDATEIEFHNLLVEDENNGAMSYVDYLCYIHKQIQTEVNNMSD</sequence>
<dbReference type="InterPro" id="IPR006895">
    <property type="entry name" value="Znf_Sec23_Sec24"/>
</dbReference>
<dbReference type="Proteomes" id="UP000247702">
    <property type="component" value="Unassembled WGS sequence"/>
</dbReference>
<dbReference type="EMBL" id="BEXD01000805">
    <property type="protein sequence ID" value="GBB90319.1"/>
    <property type="molecule type" value="Genomic_DNA"/>
</dbReference>
<evidence type="ECO:0000259" key="9">
    <source>
        <dbReference type="Pfam" id="PF08033"/>
    </source>
</evidence>
<reference evidence="10 11" key="1">
    <citation type="submission" date="2017-11" db="EMBL/GenBank/DDBJ databases">
        <title>The genome of Rhizophagus clarus HR1 reveals common genetic basis of auxotrophy among arbuscular mycorrhizal fungi.</title>
        <authorList>
            <person name="Kobayashi Y."/>
        </authorList>
    </citation>
    <scope>NUCLEOTIDE SEQUENCE [LARGE SCALE GENOMIC DNA]</scope>
    <source>
        <strain evidence="10 11">HR1</strain>
    </source>
</reference>
<dbReference type="GO" id="GO:0000149">
    <property type="term" value="F:SNARE binding"/>
    <property type="evidence" value="ECO:0007669"/>
    <property type="project" value="TreeGrafter"/>
</dbReference>
<dbReference type="SUPFAM" id="SSF81995">
    <property type="entry name" value="beta-sandwich domain of Sec23/24"/>
    <property type="match status" value="1"/>
</dbReference>
<comment type="similarity">
    <text evidence="1">Belongs to the SEC23/SEC24 family. SEC24 subfamily.</text>
</comment>
<dbReference type="Pfam" id="PF04815">
    <property type="entry name" value="Sec23_helical"/>
    <property type="match status" value="1"/>
</dbReference>
<dbReference type="InterPro" id="IPR036465">
    <property type="entry name" value="vWFA_dom_sf"/>
</dbReference>
<comment type="caution">
    <text evidence="10">The sequence shown here is derived from an EMBL/GenBank/DDBJ whole genome shotgun (WGS) entry which is preliminary data.</text>
</comment>
<dbReference type="STRING" id="94130.A0A2Z6QX42"/>
<feature type="compositionally biased region" description="Pro residues" evidence="4">
    <location>
        <begin position="51"/>
        <end position="89"/>
    </location>
</feature>
<dbReference type="SUPFAM" id="SSF82919">
    <property type="entry name" value="Zn-finger domain of Sec23/24"/>
    <property type="match status" value="1"/>
</dbReference>
<dbReference type="Gene3D" id="2.30.30.380">
    <property type="entry name" value="Zn-finger domain of Sec23/24"/>
    <property type="match status" value="1"/>
</dbReference>
<dbReference type="GO" id="GO:0006886">
    <property type="term" value="P:intracellular protein transport"/>
    <property type="evidence" value="ECO:0007669"/>
    <property type="project" value="InterPro"/>
</dbReference>
<feature type="compositionally biased region" description="Polar residues" evidence="4">
    <location>
        <begin position="155"/>
        <end position="166"/>
    </location>
</feature>
<feature type="domain" description="Gelsolin-like" evidence="5">
    <location>
        <begin position="906"/>
        <end position="975"/>
    </location>
</feature>
<dbReference type="InterPro" id="IPR036174">
    <property type="entry name" value="Znf_Sec23_Sec24_sf"/>
</dbReference>
<dbReference type="CDD" id="cd01479">
    <property type="entry name" value="Sec24-like"/>
    <property type="match status" value="1"/>
</dbReference>
<dbReference type="SUPFAM" id="SSF53300">
    <property type="entry name" value="vWA-like"/>
    <property type="match status" value="1"/>
</dbReference>